<dbReference type="EMBL" id="LS483254">
    <property type="protein sequence ID" value="SQD92700.1"/>
    <property type="molecule type" value="Genomic_DNA"/>
</dbReference>
<dbReference type="PIRSF" id="PIRSF002131">
    <property type="entry name" value="Ribosomal_S11"/>
    <property type="match status" value="1"/>
</dbReference>
<evidence type="ECO:0000256" key="3">
    <source>
        <dbReference type="ARBA" id="ARBA00023274"/>
    </source>
</evidence>
<sequence length="115" mass="12304">MAQARKKKTIRLDRARVHVHSTFNNTIITVTDLTGNAVGWQSGGTAGFTGSRKGTPYAAQLATQAVVRDLKEYGVRSVIVTVDGTGSGRQAVVQTLRSLGIQVEEVRNVTPVSHS</sequence>
<comment type="subunit">
    <text evidence="4">Part of the 30S ribosomal subunit. Interacts with proteins S7 and S18. Binds to IF-3.</text>
</comment>
<gene>
    <name evidence="4 5" type="primary">rpsK</name>
    <name evidence="5" type="ORF">BARAN1_0676</name>
</gene>
<organism evidence="5 6">
    <name type="scientific">Candidatus Bipolaricaulis anaerobius</name>
    <dbReference type="NCBI Taxonomy" id="2026885"/>
    <lineage>
        <taxon>Bacteria</taxon>
        <taxon>Candidatus Bipolaricaulota</taxon>
        <taxon>Candidatus Bipolaricaulia</taxon>
        <taxon>Candidatus Bipolaricaulales</taxon>
        <taxon>Candidatus Bipolaricaulaceae</taxon>
        <taxon>Candidatus Bipolaricaulis</taxon>
    </lineage>
</organism>
<dbReference type="InterPro" id="IPR036967">
    <property type="entry name" value="Ribosomal_uS11_sf"/>
</dbReference>
<protein>
    <recommendedName>
        <fullName evidence="4">Small ribosomal subunit protein uS11</fullName>
    </recommendedName>
</protein>
<dbReference type="GO" id="GO:0003735">
    <property type="term" value="F:structural constituent of ribosome"/>
    <property type="evidence" value="ECO:0007669"/>
    <property type="project" value="InterPro"/>
</dbReference>
<keyword evidence="4" id="KW-0694">RNA-binding</keyword>
<name>A0A2X3L1N2_9BACT</name>
<evidence type="ECO:0000256" key="1">
    <source>
        <dbReference type="ARBA" id="ARBA00006194"/>
    </source>
</evidence>
<dbReference type="PANTHER" id="PTHR11759">
    <property type="entry name" value="40S RIBOSOMAL PROTEIN S14/30S RIBOSOMAL PROTEIN S11"/>
    <property type="match status" value="1"/>
</dbReference>
<dbReference type="HAMAP" id="MF_01310">
    <property type="entry name" value="Ribosomal_uS11"/>
    <property type="match status" value="1"/>
</dbReference>
<evidence type="ECO:0000313" key="6">
    <source>
        <dbReference type="Proteomes" id="UP000249818"/>
    </source>
</evidence>
<keyword evidence="4" id="KW-0699">rRNA-binding</keyword>
<comment type="function">
    <text evidence="4">Located on the platform of the 30S subunit, it bridges several disparate RNA helices of the 16S rRNA. Forms part of the Shine-Dalgarno cleft in the 70S ribosome.</text>
</comment>
<dbReference type="GO" id="GO:0006412">
    <property type="term" value="P:translation"/>
    <property type="evidence" value="ECO:0007669"/>
    <property type="project" value="UniProtKB-UniRule"/>
</dbReference>
<dbReference type="GO" id="GO:0019843">
    <property type="term" value="F:rRNA binding"/>
    <property type="evidence" value="ECO:0007669"/>
    <property type="project" value="UniProtKB-UniRule"/>
</dbReference>
<dbReference type="SUPFAM" id="SSF53137">
    <property type="entry name" value="Translational machinery components"/>
    <property type="match status" value="1"/>
</dbReference>
<dbReference type="Gene3D" id="3.30.420.80">
    <property type="entry name" value="Ribosomal protein S11"/>
    <property type="match status" value="1"/>
</dbReference>
<evidence type="ECO:0000256" key="4">
    <source>
        <dbReference type="HAMAP-Rule" id="MF_01310"/>
    </source>
</evidence>
<dbReference type="GO" id="GO:0005840">
    <property type="term" value="C:ribosome"/>
    <property type="evidence" value="ECO:0007669"/>
    <property type="project" value="UniProtKB-KW"/>
</dbReference>
<reference evidence="6" key="1">
    <citation type="submission" date="2018-05" db="EMBL/GenBank/DDBJ databases">
        <authorList>
            <person name="Hao L."/>
        </authorList>
    </citation>
    <scope>NUCLEOTIDE SEQUENCE [LARGE SCALE GENOMIC DNA]</scope>
</reference>
<dbReference type="RefSeq" id="WP_122030888.1">
    <property type="nucleotide sequence ID" value="NZ_LS483254.1"/>
</dbReference>
<keyword evidence="6" id="KW-1185">Reference proteome</keyword>
<dbReference type="Proteomes" id="UP000249818">
    <property type="component" value="Chromosome BARAN1"/>
</dbReference>
<dbReference type="GO" id="GO:1990904">
    <property type="term" value="C:ribonucleoprotein complex"/>
    <property type="evidence" value="ECO:0007669"/>
    <property type="project" value="UniProtKB-KW"/>
</dbReference>
<dbReference type="OrthoDB" id="9806415at2"/>
<keyword evidence="3 4" id="KW-0687">Ribonucleoprotein</keyword>
<dbReference type="InterPro" id="IPR001971">
    <property type="entry name" value="Ribosomal_uS11"/>
</dbReference>
<dbReference type="NCBIfam" id="NF003698">
    <property type="entry name" value="PRK05309.1"/>
    <property type="match status" value="1"/>
</dbReference>
<dbReference type="AlphaFoldDB" id="A0A2X3L1N2"/>
<proteinExistence type="inferred from homology"/>
<evidence type="ECO:0000313" key="5">
    <source>
        <dbReference type="EMBL" id="SQD92700.1"/>
    </source>
</evidence>
<dbReference type="KEGG" id="bana:BARAN1_0676"/>
<dbReference type="Pfam" id="PF00411">
    <property type="entry name" value="Ribosomal_S11"/>
    <property type="match status" value="1"/>
</dbReference>
<comment type="similarity">
    <text evidence="1 4">Belongs to the universal ribosomal protein uS11 family.</text>
</comment>
<keyword evidence="2 4" id="KW-0689">Ribosomal protein</keyword>
<evidence type="ECO:0000256" key="2">
    <source>
        <dbReference type="ARBA" id="ARBA00022980"/>
    </source>
</evidence>
<accession>A0A2X3L1N2</accession>